<organism evidence="1">
    <name type="scientific">Vibrio coralliilyticus</name>
    <dbReference type="NCBI Taxonomy" id="190893"/>
    <lineage>
        <taxon>Bacteria</taxon>
        <taxon>Pseudomonadati</taxon>
        <taxon>Pseudomonadota</taxon>
        <taxon>Gammaproteobacteria</taxon>
        <taxon>Vibrionales</taxon>
        <taxon>Vibrionaceae</taxon>
        <taxon>Vibrio</taxon>
    </lineage>
</organism>
<dbReference type="AlphaFoldDB" id="A0A837G893"/>
<name>A0A837G893_9VIBR</name>
<gene>
    <name evidence="1" type="ORF">TW71_07890</name>
</gene>
<proteinExistence type="predicted"/>
<dbReference type="Pfam" id="PF22352">
    <property type="entry name" value="K319L-like_PKD"/>
    <property type="match status" value="1"/>
</dbReference>
<reference evidence="1" key="1">
    <citation type="journal article" date="2015" name="BMC Genomics">
        <title>Genome mining reveals unlocked bioactive potential of marine Gram-negative bacteria.</title>
        <authorList>
            <person name="Machado H."/>
            <person name="Sonnenschein E.C."/>
            <person name="Melchiorsen J."/>
            <person name="Gram L."/>
        </authorList>
    </citation>
    <scope>NUCLEOTIDE SEQUENCE</scope>
    <source>
        <strain evidence="1">S2052</strain>
    </source>
</reference>
<dbReference type="EMBL" id="JXXR01000008">
    <property type="protein sequence ID" value="KJY74863.1"/>
    <property type="molecule type" value="Genomic_DNA"/>
</dbReference>
<evidence type="ECO:0000313" key="1">
    <source>
        <dbReference type="EMBL" id="KJY74863.1"/>
    </source>
</evidence>
<comment type="caution">
    <text evidence="1">The sequence shown here is derived from an EMBL/GenBank/DDBJ whole genome shotgun (WGS) entry which is preliminary data.</text>
</comment>
<dbReference type="InterPro" id="IPR013783">
    <property type="entry name" value="Ig-like_fold"/>
</dbReference>
<sequence>MTLGRLARLITLARRSVTSTRGQLAHFLAGLSLLIVFPLLVGCVDDASDGEKYTKPTVNAGSDQAHTLPVERLTLSGSAKTYPAYLYSIKTTHWRQVSGPQQLVLLNEDELTAMALNPTAAGTYEFELYAKDSLGRTNTDRVTVVLREVAAQQRAASTQGYADDFDVMWTSVTEHYGQYEVIQDQWQQIYQPYLLKASAIESETQWEQLLIDLRAQVQAETVAWPSSGTRVESHMTNGIVTLRILSVPNGQPHELEQAIRHELQRYPNVQEWVLTGLTASARDLQTELTLFKLFAYQGTSVCLWRRSAEPECYALRANALLGGKPVRMDREGNKETKLTRFLAAQEAGGPPVLLYPDWALGRHGESPEIKLWGAAPLNSEHQ</sequence>
<protein>
    <submittedName>
        <fullName evidence="1">Uncharacterized protein</fullName>
    </submittedName>
</protein>
<accession>A0A837G893</accession>
<dbReference type="Gene3D" id="2.60.40.10">
    <property type="entry name" value="Immunoglobulins"/>
    <property type="match status" value="1"/>
</dbReference>